<dbReference type="EMBL" id="CP027668">
    <property type="protein sequence ID" value="AVO43817.1"/>
    <property type="molecule type" value="Genomic_DNA"/>
</dbReference>
<sequence length="107" mass="10531">MDIASDRSHAAPEPKEITMSISKLAVAGALTLALTSAFTGLAQARGGGGGGGGGGGSEATSSNAVVLPGGPTHQRYGAPPPASASMEACHYSTYWGGIVCESRGGRR</sequence>
<evidence type="ECO:0000313" key="2">
    <source>
        <dbReference type="EMBL" id="AVO43817.1"/>
    </source>
</evidence>
<reference evidence="2 3" key="1">
    <citation type="submission" date="2018-03" db="EMBL/GenBank/DDBJ databases">
        <title>Genome sequencing of Phreatobacter sp.</title>
        <authorList>
            <person name="Kim S.-J."/>
            <person name="Heo J."/>
            <person name="Kwon S.-W."/>
        </authorList>
    </citation>
    <scope>NUCLEOTIDE SEQUENCE [LARGE SCALE GENOMIC DNA]</scope>
    <source>
        <strain evidence="2 3">S-12</strain>
    </source>
</reference>
<name>A0A2S0N730_9HYPH</name>
<keyword evidence="3" id="KW-1185">Reference proteome</keyword>
<dbReference type="AlphaFoldDB" id="A0A2S0N730"/>
<proteinExistence type="predicted"/>
<organism evidence="2 3">
    <name type="scientific">Phreatobacter cathodiphilus</name>
    <dbReference type="NCBI Taxonomy" id="1868589"/>
    <lineage>
        <taxon>Bacteria</taxon>
        <taxon>Pseudomonadati</taxon>
        <taxon>Pseudomonadota</taxon>
        <taxon>Alphaproteobacteria</taxon>
        <taxon>Hyphomicrobiales</taxon>
        <taxon>Phreatobacteraceae</taxon>
        <taxon>Phreatobacter</taxon>
    </lineage>
</organism>
<feature type="compositionally biased region" description="Gly residues" evidence="1">
    <location>
        <begin position="45"/>
        <end position="57"/>
    </location>
</feature>
<evidence type="ECO:0000256" key="1">
    <source>
        <dbReference type="SAM" id="MobiDB-lite"/>
    </source>
</evidence>
<evidence type="ECO:0000313" key="3">
    <source>
        <dbReference type="Proteomes" id="UP000237889"/>
    </source>
</evidence>
<gene>
    <name evidence="2" type="ORF">C6569_01310</name>
</gene>
<dbReference type="Proteomes" id="UP000237889">
    <property type="component" value="Chromosome"/>
</dbReference>
<accession>A0A2S0N730</accession>
<dbReference type="KEGG" id="phr:C6569_01310"/>
<feature type="region of interest" description="Disordered" evidence="1">
    <location>
        <begin position="43"/>
        <end position="82"/>
    </location>
</feature>
<protein>
    <submittedName>
        <fullName evidence="2">Uncharacterized protein</fullName>
    </submittedName>
</protein>